<dbReference type="EMBL" id="JAASQL010000001">
    <property type="protein sequence ID" value="NIJ43829.1"/>
    <property type="molecule type" value="Genomic_DNA"/>
</dbReference>
<name>A0ABX0U4Q6_9FLAO</name>
<gene>
    <name evidence="2" type="ORF">FHR24_000268</name>
</gene>
<keyword evidence="1" id="KW-0472">Membrane</keyword>
<keyword evidence="1" id="KW-1133">Transmembrane helix</keyword>
<keyword evidence="3" id="KW-1185">Reference proteome</keyword>
<evidence type="ECO:0000256" key="1">
    <source>
        <dbReference type="SAM" id="Phobius"/>
    </source>
</evidence>
<feature type="transmembrane region" description="Helical" evidence="1">
    <location>
        <begin position="457"/>
        <end position="475"/>
    </location>
</feature>
<dbReference type="Proteomes" id="UP000745859">
    <property type="component" value="Unassembled WGS sequence"/>
</dbReference>
<organism evidence="2 3">
    <name type="scientific">Wenyingzhuangia heitensis</name>
    <dbReference type="NCBI Taxonomy" id="1487859"/>
    <lineage>
        <taxon>Bacteria</taxon>
        <taxon>Pseudomonadati</taxon>
        <taxon>Bacteroidota</taxon>
        <taxon>Flavobacteriia</taxon>
        <taxon>Flavobacteriales</taxon>
        <taxon>Flavobacteriaceae</taxon>
        <taxon>Wenyingzhuangia</taxon>
    </lineage>
</organism>
<reference evidence="2 3" key="1">
    <citation type="submission" date="2020-03" db="EMBL/GenBank/DDBJ databases">
        <title>Genomic Encyclopedia of Type Strains, Phase IV (KMG-IV): sequencing the most valuable type-strain genomes for metagenomic binning, comparative biology and taxonomic classification.</title>
        <authorList>
            <person name="Goeker M."/>
        </authorList>
    </citation>
    <scope>NUCLEOTIDE SEQUENCE [LARGE SCALE GENOMIC DNA]</scope>
    <source>
        <strain evidence="2 3">DSM 101599</strain>
    </source>
</reference>
<evidence type="ECO:0008006" key="4">
    <source>
        <dbReference type="Google" id="ProtNLM"/>
    </source>
</evidence>
<sequence>MKKTGNTFLFKTLNLFLFFISVNLIAQVNLTARVSKKTLGENQRFRLEYTINNQEADDFQLPNFKDFKVVQGPSQSVSNSYTFINGKAQSNFTKTFTYMLEPKRKGTFTLPAASIEYKGKKIRSNTITIQVVDAIDLPKDPNDPNYIASQNVKMVTTISNENPYVGEPVYVEYRLYVNQMAINGFNVDTPPNYEGFWSQTLENDKPQFKDGTYKGEPWQYATLHKVLLIPQRSGSLSVNSMAADLTIGVPTGRGDFFGNMITRNVNQKLTSAQRNIQVKALPLEGKPLDFSGAVGDYNYAVNTSRAVFKANESAQVKVKVSGNGNVKLFEIPSIKTPKELEVYDPERKENVEVTTIGLKGSIENAYTIVPQYKGKFIIPATSFSYFNPKEEKYHTITSNEIVLDVTEGKELITAPSTDYTNGAIKQVIGKSDQNFRYIQTNTVLETINKEDFYVSKLFYILLLLPLIILPLGVFASKKQRELSKDISRNKLKQADKLTKKYLASAKKELGSKETFYSSLEKALHNYLKAKLRVETTDISKDKIAEILKEKGVSDEIIHQFTNVFAACEFARYAPSSDTKMKEDFEKAKQAITLIDKNL</sequence>
<dbReference type="RefSeq" id="WP_167182753.1">
    <property type="nucleotide sequence ID" value="NZ_JAASQL010000001.1"/>
</dbReference>
<comment type="caution">
    <text evidence="2">The sequence shown here is derived from an EMBL/GenBank/DDBJ whole genome shotgun (WGS) entry which is preliminary data.</text>
</comment>
<dbReference type="PANTHER" id="PTHR40940">
    <property type="entry name" value="PROTEIN BATD-RELATED"/>
    <property type="match status" value="1"/>
</dbReference>
<keyword evidence="1" id="KW-0812">Transmembrane</keyword>
<dbReference type="Pfam" id="PF13584">
    <property type="entry name" value="BatD"/>
    <property type="match status" value="2"/>
</dbReference>
<proteinExistence type="predicted"/>
<accession>A0ABX0U4Q6</accession>
<protein>
    <recommendedName>
        <fullName evidence="4">Oxygen tolerance</fullName>
    </recommendedName>
</protein>
<dbReference type="PANTHER" id="PTHR40940:SF2">
    <property type="entry name" value="BATD"/>
    <property type="match status" value="1"/>
</dbReference>
<evidence type="ECO:0000313" key="3">
    <source>
        <dbReference type="Proteomes" id="UP000745859"/>
    </source>
</evidence>
<dbReference type="InterPro" id="IPR025738">
    <property type="entry name" value="BatD"/>
</dbReference>
<feature type="transmembrane region" description="Helical" evidence="1">
    <location>
        <begin position="12"/>
        <end position="30"/>
    </location>
</feature>
<evidence type="ECO:0000313" key="2">
    <source>
        <dbReference type="EMBL" id="NIJ43829.1"/>
    </source>
</evidence>